<dbReference type="PROSITE" id="PS51192">
    <property type="entry name" value="HELICASE_ATP_BIND_1"/>
    <property type="match status" value="1"/>
</dbReference>
<dbReference type="EMBL" id="HBIR01044926">
    <property type="protein sequence ID" value="CAE0578594.1"/>
    <property type="molecule type" value="Transcribed_RNA"/>
</dbReference>
<dbReference type="PANTHER" id="PTHR13710">
    <property type="entry name" value="DNA HELICASE RECQ FAMILY MEMBER"/>
    <property type="match status" value="1"/>
</dbReference>
<keyword evidence="5" id="KW-0413">Isomerase</keyword>
<feature type="compositionally biased region" description="Basic and acidic residues" evidence="8">
    <location>
        <begin position="934"/>
        <end position="948"/>
    </location>
</feature>
<feature type="region of interest" description="Disordered" evidence="8">
    <location>
        <begin position="207"/>
        <end position="238"/>
    </location>
</feature>
<evidence type="ECO:0000256" key="2">
    <source>
        <dbReference type="ARBA" id="ARBA00022741"/>
    </source>
</evidence>
<evidence type="ECO:0000256" key="7">
    <source>
        <dbReference type="ARBA" id="ARBA00034808"/>
    </source>
</evidence>
<proteinExistence type="inferred from homology"/>
<comment type="catalytic activity">
    <reaction evidence="6">
        <text>Couples ATP hydrolysis with the unwinding of duplex DNA by translocating in the 3'-5' direction.</text>
        <dbReference type="EC" id="5.6.2.4"/>
    </reaction>
</comment>
<dbReference type="Pfam" id="PF00270">
    <property type="entry name" value="DEAD"/>
    <property type="match status" value="2"/>
</dbReference>
<feature type="domain" description="Helicase ATP-binding" evidence="9">
    <location>
        <begin position="37"/>
        <end position="362"/>
    </location>
</feature>
<evidence type="ECO:0000256" key="5">
    <source>
        <dbReference type="ARBA" id="ARBA00023235"/>
    </source>
</evidence>
<dbReference type="InterPro" id="IPR027417">
    <property type="entry name" value="P-loop_NTPase"/>
</dbReference>
<evidence type="ECO:0000313" key="10">
    <source>
        <dbReference type="EMBL" id="CAE0578588.1"/>
    </source>
</evidence>
<feature type="compositionally biased region" description="Polar residues" evidence="8">
    <location>
        <begin position="873"/>
        <end position="903"/>
    </location>
</feature>
<dbReference type="GO" id="GO:0006310">
    <property type="term" value="P:DNA recombination"/>
    <property type="evidence" value="ECO:0007669"/>
    <property type="project" value="TreeGrafter"/>
</dbReference>
<evidence type="ECO:0000256" key="1">
    <source>
        <dbReference type="ARBA" id="ARBA00005446"/>
    </source>
</evidence>
<evidence type="ECO:0000313" key="11">
    <source>
        <dbReference type="EMBL" id="CAE0578594.1"/>
    </source>
</evidence>
<comment type="similarity">
    <text evidence="1">Belongs to the helicase family. RecQ subfamily.</text>
</comment>
<dbReference type="EMBL" id="HBIR01044932">
    <property type="protein sequence ID" value="CAE0578598.1"/>
    <property type="molecule type" value="Transcribed_RNA"/>
</dbReference>
<dbReference type="SMART" id="SM00490">
    <property type="entry name" value="HELICc"/>
    <property type="match status" value="1"/>
</dbReference>
<dbReference type="EC" id="5.6.2.4" evidence="7"/>
<dbReference type="GO" id="GO:0043138">
    <property type="term" value="F:3'-5' DNA helicase activity"/>
    <property type="evidence" value="ECO:0007669"/>
    <property type="project" value="UniProtKB-EC"/>
</dbReference>
<gene>
    <name evidence="10" type="ORF">EHUX00137_LOCUS35077</name>
    <name evidence="11" type="ORF">EHUX00137_LOCUS35080</name>
    <name evidence="12" type="ORF">EHUX00137_LOCUS35081</name>
    <name evidence="13" type="ORF">EHUX00137_LOCUS35082</name>
    <name evidence="14" type="ORF">EHUX00137_LOCUS35083</name>
</gene>
<keyword evidence="4" id="KW-0238">DNA-binding</keyword>
<evidence type="ECO:0000256" key="4">
    <source>
        <dbReference type="ARBA" id="ARBA00023125"/>
    </source>
</evidence>
<dbReference type="GO" id="GO:0009378">
    <property type="term" value="F:four-way junction helicase activity"/>
    <property type="evidence" value="ECO:0007669"/>
    <property type="project" value="TreeGrafter"/>
</dbReference>
<accession>A0A6V2UWH0</accession>
<dbReference type="EMBL" id="HBIR01044927">
    <property type="protein sequence ID" value="CAE0578595.1"/>
    <property type="molecule type" value="Transcribed_RNA"/>
</dbReference>
<keyword evidence="2" id="KW-0547">Nucleotide-binding</keyword>
<dbReference type="EMBL" id="HBIR01044930">
    <property type="protein sequence ID" value="CAE0578597.1"/>
    <property type="molecule type" value="Transcribed_RNA"/>
</dbReference>
<dbReference type="GO" id="GO:0005737">
    <property type="term" value="C:cytoplasm"/>
    <property type="evidence" value="ECO:0007669"/>
    <property type="project" value="TreeGrafter"/>
</dbReference>
<keyword evidence="3" id="KW-0067">ATP-binding</keyword>
<dbReference type="InterPro" id="IPR011545">
    <property type="entry name" value="DEAD/DEAH_box_helicase_dom"/>
</dbReference>
<dbReference type="EMBL" id="HBIR01044921">
    <property type="protein sequence ID" value="CAE0578588.1"/>
    <property type="molecule type" value="Transcribed_RNA"/>
</dbReference>
<protein>
    <recommendedName>
        <fullName evidence="7">DNA 3'-5' helicase</fullName>
        <ecNumber evidence="7">5.6.2.4</ecNumber>
    </recommendedName>
</protein>
<dbReference type="GO" id="GO:0003677">
    <property type="term" value="F:DNA binding"/>
    <property type="evidence" value="ECO:0007669"/>
    <property type="project" value="UniProtKB-KW"/>
</dbReference>
<evidence type="ECO:0000256" key="8">
    <source>
        <dbReference type="SAM" id="MobiDB-lite"/>
    </source>
</evidence>
<evidence type="ECO:0000256" key="6">
    <source>
        <dbReference type="ARBA" id="ARBA00034617"/>
    </source>
</evidence>
<sequence>MQTPGLELISGEIDLGAAESVASELGFDLRPPQRAIIESMARGRDGLYILGTGGGKSLCYVLPALAVSPAGEAGGLTVLVVPLESLRVDQVRKANALAEKLQWKAGQLSFALSSATVAGRNDACRREEEGGDGATHPERLEWARERDTRCGVCVACLPRRFGPCGPGRAKACARRCDAADKLRGYGLRQCRGCINGGDCYFRKGGAAATTPATGPTTRTQSRTAATPQSEAEGAARRVTEEEVRGLGKNSLAGRILDPAGVRLLVTTPEHLESKSVAAQRTWLAVELSGRLRRFVVDEAHCATQMTYRPSYLRLGRSIRAVQERHVARWPSLGAPPVSAFTATIPPGEAEADLIASLQLSIEPTDVLRLPIDRPNISYVTLPLDVRAADEPLLDIALRAVRTVRDNAPDYARQGKEMMYVSQAKQALSLARGFCKAGLRAVPYCTGKMPGPRAADGSQPPLMTRQQKDAAEKVWLETDGVLLIATEAYGMGVDRDISLIHMFELPASLFSDTQKKGRAGRNFAMPALVVTYAHSRLDLDRLRMGDGDDDEAADAAVAEAARGAADAAIGEVLALSTTCSCRRNGLLLAFGGRRSPCSVACCDSCVLHDAALCRSDDACSAARQTALSAGFRNSDADAAQALAGSLLVQLLCDVDATVAARALVAAVQADIAAAGPAPLPLAALPKLSTVFYEPRFRAGESAAPFDTLGPHVHLVRKLLGAKVLVRHLEVFEHVAVPRVSVDVDAARALRWGNRPLVVRLCNVPLHGRVSRVARTPARLAPSPAAQEHAFLTTQGEILEAISLQRRRILASNNPNALLALAPGVLWAVYSPTATACTKTPPEVASSSDSAVCAAASPAQHPSTPGKGARGRTAQCLSSGTTSRSASRPRTGTGSRLTDGNPTPRSSDRAKMSRYTGGGSRLDGPLAGAAQPAREPVARREALAPRDPPRKVRAAPASPRAPWRP</sequence>
<dbReference type="InterPro" id="IPR014001">
    <property type="entry name" value="Helicase_ATP-bd"/>
</dbReference>
<feature type="compositionally biased region" description="Low complexity" evidence="8">
    <location>
        <begin position="207"/>
        <end position="217"/>
    </location>
</feature>
<name>A0A6V2UWH0_EMIHU</name>
<evidence type="ECO:0000256" key="3">
    <source>
        <dbReference type="ARBA" id="ARBA00022840"/>
    </source>
</evidence>
<evidence type="ECO:0000259" key="9">
    <source>
        <dbReference type="PROSITE" id="PS51192"/>
    </source>
</evidence>
<dbReference type="GO" id="GO:0005694">
    <property type="term" value="C:chromosome"/>
    <property type="evidence" value="ECO:0007669"/>
    <property type="project" value="TreeGrafter"/>
</dbReference>
<feature type="compositionally biased region" description="Low complexity" evidence="8">
    <location>
        <begin position="952"/>
        <end position="963"/>
    </location>
</feature>
<dbReference type="InterPro" id="IPR001650">
    <property type="entry name" value="Helicase_C-like"/>
</dbReference>
<evidence type="ECO:0000313" key="13">
    <source>
        <dbReference type="EMBL" id="CAE0578597.1"/>
    </source>
</evidence>
<evidence type="ECO:0000313" key="14">
    <source>
        <dbReference type="EMBL" id="CAE0578598.1"/>
    </source>
</evidence>
<organism evidence="13">
    <name type="scientific">Emiliania huxleyi</name>
    <name type="common">Coccolithophore</name>
    <name type="synonym">Pontosphaera huxleyi</name>
    <dbReference type="NCBI Taxonomy" id="2903"/>
    <lineage>
        <taxon>Eukaryota</taxon>
        <taxon>Haptista</taxon>
        <taxon>Haptophyta</taxon>
        <taxon>Prymnesiophyceae</taxon>
        <taxon>Isochrysidales</taxon>
        <taxon>Noelaerhabdaceae</taxon>
        <taxon>Emiliania</taxon>
    </lineage>
</organism>
<evidence type="ECO:0000313" key="12">
    <source>
        <dbReference type="EMBL" id="CAE0578595.1"/>
    </source>
</evidence>
<dbReference type="GO" id="GO:0006281">
    <property type="term" value="P:DNA repair"/>
    <property type="evidence" value="ECO:0007669"/>
    <property type="project" value="TreeGrafter"/>
</dbReference>
<dbReference type="SUPFAM" id="SSF52540">
    <property type="entry name" value="P-loop containing nucleoside triphosphate hydrolases"/>
    <property type="match status" value="1"/>
</dbReference>
<reference evidence="13" key="1">
    <citation type="submission" date="2021-01" db="EMBL/GenBank/DDBJ databases">
        <authorList>
            <person name="Corre E."/>
            <person name="Pelletier E."/>
            <person name="Niang G."/>
            <person name="Scheremetjew M."/>
            <person name="Finn R."/>
            <person name="Kale V."/>
            <person name="Holt S."/>
            <person name="Cochrane G."/>
            <person name="Meng A."/>
            <person name="Brown T."/>
            <person name="Cohen L."/>
        </authorList>
    </citation>
    <scope>NUCLEOTIDE SEQUENCE</scope>
    <source>
        <strain evidence="13">379</strain>
    </source>
</reference>
<dbReference type="AlphaFoldDB" id="A0A6V2UWH0"/>
<feature type="region of interest" description="Disordered" evidence="8">
    <location>
        <begin position="854"/>
        <end position="963"/>
    </location>
</feature>
<feature type="compositionally biased region" description="Polar residues" evidence="8">
    <location>
        <begin position="218"/>
        <end position="229"/>
    </location>
</feature>
<dbReference type="GO" id="GO:0005524">
    <property type="term" value="F:ATP binding"/>
    <property type="evidence" value="ECO:0007669"/>
    <property type="project" value="UniProtKB-KW"/>
</dbReference>
<dbReference type="PANTHER" id="PTHR13710:SF105">
    <property type="entry name" value="ATP-DEPENDENT DNA HELICASE Q1"/>
    <property type="match status" value="1"/>
</dbReference>
<dbReference type="Gene3D" id="3.40.50.300">
    <property type="entry name" value="P-loop containing nucleotide triphosphate hydrolases"/>
    <property type="match status" value="3"/>
</dbReference>
<dbReference type="SMART" id="SM00487">
    <property type="entry name" value="DEXDc"/>
    <property type="match status" value="1"/>
</dbReference>